<protein>
    <submittedName>
        <fullName evidence="1">Nucleotidyl transferase AbiEii/AbiGii toxin family protein</fullName>
    </submittedName>
</protein>
<dbReference type="GO" id="GO:0016740">
    <property type="term" value="F:transferase activity"/>
    <property type="evidence" value="ECO:0007669"/>
    <property type="project" value="UniProtKB-KW"/>
</dbReference>
<dbReference type="EMBL" id="CP123967">
    <property type="protein sequence ID" value="WGT46095.1"/>
    <property type="molecule type" value="Genomic_DNA"/>
</dbReference>
<proteinExistence type="predicted"/>
<sequence length="301" mass="33010">MTPPAPPRDSPAGRAFNDLRNLAKRQGRDPFEYYTLYALEGFLARMAASLQADHFVLKGGVLMAAFAARRPTRDIDVAASGIPGDVSDVLGRVGEIVAEGLEVGLDFDDGSLRAEEIRQEAAYAGVRVHMVASLASARIPLHVDVNFGDPIWPGATQAILPRLLGGTLTVRGYPDHMVLAEKIVTAVDRGPENTRWRDFVDIDSITATRTIEADMLRRAIEVCADYRKVTLESLGPLAERMPAAAQAKWAVWRRKQRLGESTPESFADLLLECVRFCDPVLTDSATNATWDPRSRIWVSPG</sequence>
<keyword evidence="1" id="KW-0808">Transferase</keyword>
<dbReference type="InterPro" id="IPR014942">
    <property type="entry name" value="AbiEii"/>
</dbReference>
<dbReference type="Pfam" id="PF08843">
    <property type="entry name" value="AbiEii"/>
    <property type="match status" value="1"/>
</dbReference>
<gene>
    <name evidence="1" type="ORF">QH948_07925</name>
</gene>
<dbReference type="Proteomes" id="UP001244136">
    <property type="component" value="Chromosome"/>
</dbReference>
<dbReference type="RefSeq" id="WP_281143916.1">
    <property type="nucleotide sequence ID" value="NZ_CP123967.1"/>
</dbReference>
<evidence type="ECO:0000313" key="2">
    <source>
        <dbReference type="Proteomes" id="UP001244136"/>
    </source>
</evidence>
<accession>A0ABY8PUI1</accession>
<reference evidence="1 2" key="1">
    <citation type="journal article" date="2008" name="Int. J. Syst. Evol. Microbiol.">
        <title>Tessaracoccus flavescens sp. nov., isolated from marine sediment.</title>
        <authorList>
            <person name="Lee D.W."/>
            <person name="Lee S.D."/>
        </authorList>
    </citation>
    <scope>NUCLEOTIDE SEQUENCE [LARGE SCALE GENOMIC DNA]</scope>
    <source>
        <strain evidence="1 2">T21</strain>
    </source>
</reference>
<keyword evidence="2" id="KW-1185">Reference proteome</keyword>
<evidence type="ECO:0000313" key="1">
    <source>
        <dbReference type="EMBL" id="WGT46095.1"/>
    </source>
</evidence>
<name>A0ABY8PUI1_9ACTN</name>
<organism evidence="1 2">
    <name type="scientific">Tessaracoccus lacteus</name>
    <dbReference type="NCBI Taxonomy" id="3041766"/>
    <lineage>
        <taxon>Bacteria</taxon>
        <taxon>Bacillati</taxon>
        <taxon>Actinomycetota</taxon>
        <taxon>Actinomycetes</taxon>
        <taxon>Propionibacteriales</taxon>
        <taxon>Propionibacteriaceae</taxon>
        <taxon>Tessaracoccus</taxon>
    </lineage>
</organism>